<sequence length="225" mass="24398">MPEPPERAGAKKFLRNCSAAAEVFLQLLKEEEGDNNSNNSNNDRQRFLSSDFLVRALSAGPLNEFGLWNEGGESDGRCFAPTAALANHSCVPCCTQRVEGGRVCLVALRDLAAGEELSFSYIDLSLPSDERQQLIWQSWHFRCSCVRCSCAEEASSRSGAAAASSVQAALRAFDARHLCVCGGLVVSKGEENEPLSASECRCNAPELPEEEELGVEQTCRAMPFS</sequence>
<dbReference type="CDD" id="cd20071">
    <property type="entry name" value="SET_SMYD"/>
    <property type="match status" value="1"/>
</dbReference>
<name>A0A813HEU6_POLGL</name>
<comment type="caution">
    <text evidence="2">The sequence shown here is derived from an EMBL/GenBank/DDBJ whole genome shotgun (WGS) entry which is preliminary data.</text>
</comment>
<evidence type="ECO:0000313" key="3">
    <source>
        <dbReference type="Proteomes" id="UP000654075"/>
    </source>
</evidence>
<dbReference type="Pfam" id="PF00856">
    <property type="entry name" value="SET"/>
    <property type="match status" value="1"/>
</dbReference>
<dbReference type="Gene3D" id="2.170.270.10">
    <property type="entry name" value="SET domain"/>
    <property type="match status" value="1"/>
</dbReference>
<dbReference type="SUPFAM" id="SSF82199">
    <property type="entry name" value="SET domain"/>
    <property type="match status" value="1"/>
</dbReference>
<dbReference type="PANTHER" id="PTHR12197:SF294">
    <property type="entry name" value="POTENTIAL PROTEIN LYSINE METHYLTRANSFERASE SET6"/>
    <property type="match status" value="1"/>
</dbReference>
<evidence type="ECO:0000259" key="1">
    <source>
        <dbReference type="PROSITE" id="PS50280"/>
    </source>
</evidence>
<proteinExistence type="predicted"/>
<organism evidence="2 3">
    <name type="scientific">Polarella glacialis</name>
    <name type="common">Dinoflagellate</name>
    <dbReference type="NCBI Taxonomy" id="89957"/>
    <lineage>
        <taxon>Eukaryota</taxon>
        <taxon>Sar</taxon>
        <taxon>Alveolata</taxon>
        <taxon>Dinophyceae</taxon>
        <taxon>Suessiales</taxon>
        <taxon>Suessiaceae</taxon>
        <taxon>Polarella</taxon>
    </lineage>
</organism>
<dbReference type="GO" id="GO:0005634">
    <property type="term" value="C:nucleus"/>
    <property type="evidence" value="ECO:0007669"/>
    <property type="project" value="TreeGrafter"/>
</dbReference>
<dbReference type="InterPro" id="IPR050869">
    <property type="entry name" value="H3K4_H4K5_MeTrfase"/>
</dbReference>
<protein>
    <recommendedName>
        <fullName evidence="1">SET domain-containing protein</fullName>
    </recommendedName>
</protein>
<reference evidence="2" key="1">
    <citation type="submission" date="2021-02" db="EMBL/GenBank/DDBJ databases">
        <authorList>
            <person name="Dougan E. K."/>
            <person name="Rhodes N."/>
            <person name="Thang M."/>
            <person name="Chan C."/>
        </authorList>
    </citation>
    <scope>NUCLEOTIDE SEQUENCE</scope>
</reference>
<feature type="non-terminal residue" evidence="2">
    <location>
        <position position="1"/>
    </location>
</feature>
<evidence type="ECO:0000313" key="2">
    <source>
        <dbReference type="EMBL" id="CAE8636183.1"/>
    </source>
</evidence>
<keyword evidence="3" id="KW-1185">Reference proteome</keyword>
<dbReference type="InterPro" id="IPR046341">
    <property type="entry name" value="SET_dom_sf"/>
</dbReference>
<feature type="domain" description="SET" evidence="1">
    <location>
        <begin position="1"/>
        <end position="122"/>
    </location>
</feature>
<dbReference type="AlphaFoldDB" id="A0A813HEU6"/>
<dbReference type="EMBL" id="CAJNNV010031425">
    <property type="protein sequence ID" value="CAE8636183.1"/>
    <property type="molecule type" value="Genomic_DNA"/>
</dbReference>
<dbReference type="PANTHER" id="PTHR12197">
    <property type="entry name" value="HISTONE-LYSINE N-METHYLTRANSFERASE SMYD"/>
    <property type="match status" value="1"/>
</dbReference>
<dbReference type="PROSITE" id="PS50280">
    <property type="entry name" value="SET"/>
    <property type="match status" value="1"/>
</dbReference>
<dbReference type="Proteomes" id="UP000654075">
    <property type="component" value="Unassembled WGS sequence"/>
</dbReference>
<accession>A0A813HEU6</accession>
<gene>
    <name evidence="2" type="ORF">PGLA1383_LOCUS51684</name>
</gene>
<dbReference type="InterPro" id="IPR001214">
    <property type="entry name" value="SET_dom"/>
</dbReference>
<dbReference type="OrthoDB" id="265717at2759"/>